<accession>A0A0D2BHH1</accession>
<sequence>MQTTTSLAADTDHFLTQNYGLAADFQPPQDKNTLMFRTPARLSWPQLTISSVHQRDWKVKSCFHRERRFPGQMLATITPLDLWPEATLDLSNTTLRVLSNPLVIVYDGLTFVIMDDGMVYGLCHPDLRDTNSIAVPLHDLLLIFAKPMGKAKVLSPFQTTVMAVLWTVIEFEQWRASQRSVYLHLEGYGTYLQLLFSLSPEYEMKFRVNVDRSGKPALLGYGEVDGIIENFLVSKRPRPEAASGECCKRGKLDISNGGRQSCLNSLSSTPAIETASPIQDAPYPLGDLKERLNCLSLQELCDHKGGDDSEAQLAVDLYRLVSEALHGNPVASSLPGGESMRSLMIGLAPEPWVLDALKAQPSIAVEYMRFTGTVECDVRWDKLPKYDLIILLDAERWLGQPSEFIMGANRQLNPGGILEIRGLGMACFTIGSAMKLTVNIMGTSRSDDDLSRTAHSWKKALDTAGSEATLTQFELILKHKEVYPGAKSWHDTESLELFCRYVELSQNFDEGRQILQRDDVHGSVMHFVIRGKARVPMADHTAAASTPTLVGT</sequence>
<dbReference type="RefSeq" id="XP_016257113.1">
    <property type="nucleotide sequence ID" value="XM_016412614.1"/>
</dbReference>
<reference evidence="1 2" key="1">
    <citation type="submission" date="2015-01" db="EMBL/GenBank/DDBJ databases">
        <title>The Genome Sequence of Exophiala oligosperma CBS72588.</title>
        <authorList>
            <consortium name="The Broad Institute Genomics Platform"/>
            <person name="Cuomo C."/>
            <person name="de Hoog S."/>
            <person name="Gorbushina A."/>
            <person name="Stielow B."/>
            <person name="Teixiera M."/>
            <person name="Abouelleil A."/>
            <person name="Chapman S.B."/>
            <person name="Priest M."/>
            <person name="Young S.K."/>
            <person name="Wortman J."/>
            <person name="Nusbaum C."/>
            <person name="Birren B."/>
        </authorList>
    </citation>
    <scope>NUCLEOTIDE SEQUENCE [LARGE SCALE GENOMIC DNA]</scope>
    <source>
        <strain evidence="1 2">CBS 72588</strain>
    </source>
</reference>
<evidence type="ECO:0000313" key="2">
    <source>
        <dbReference type="Proteomes" id="UP000053342"/>
    </source>
</evidence>
<dbReference type="Proteomes" id="UP000053342">
    <property type="component" value="Unassembled WGS sequence"/>
</dbReference>
<name>A0A0D2BHH1_9EURO</name>
<dbReference type="VEuPathDB" id="FungiDB:PV06_11011"/>
<dbReference type="HOGENOM" id="CLU_493491_0_0_1"/>
<evidence type="ECO:0000313" key="1">
    <source>
        <dbReference type="EMBL" id="KIW36897.1"/>
    </source>
</evidence>
<dbReference type="GeneID" id="27363085"/>
<dbReference type="OrthoDB" id="3904217at2759"/>
<keyword evidence="2" id="KW-1185">Reference proteome</keyword>
<proteinExistence type="predicted"/>
<dbReference type="AlphaFoldDB" id="A0A0D2BHH1"/>
<organism evidence="1 2">
    <name type="scientific">Exophiala oligosperma</name>
    <dbReference type="NCBI Taxonomy" id="215243"/>
    <lineage>
        <taxon>Eukaryota</taxon>
        <taxon>Fungi</taxon>
        <taxon>Dikarya</taxon>
        <taxon>Ascomycota</taxon>
        <taxon>Pezizomycotina</taxon>
        <taxon>Eurotiomycetes</taxon>
        <taxon>Chaetothyriomycetidae</taxon>
        <taxon>Chaetothyriales</taxon>
        <taxon>Herpotrichiellaceae</taxon>
        <taxon>Exophiala</taxon>
    </lineage>
</organism>
<dbReference type="EMBL" id="KN847348">
    <property type="protein sequence ID" value="KIW36897.1"/>
    <property type="molecule type" value="Genomic_DNA"/>
</dbReference>
<protein>
    <submittedName>
        <fullName evidence="1">Uncharacterized protein</fullName>
    </submittedName>
</protein>
<gene>
    <name evidence="1" type="ORF">PV06_11011</name>
</gene>